<evidence type="ECO:0000313" key="4">
    <source>
        <dbReference type="EMBL" id="KAL1498851.1"/>
    </source>
</evidence>
<dbReference type="InterPro" id="IPR036890">
    <property type="entry name" value="HATPase_C_sf"/>
</dbReference>
<keyword evidence="1" id="KW-0472">Membrane</keyword>
<keyword evidence="5" id="KW-1185">Reference proteome</keyword>
<comment type="caution">
    <text evidence="4">The sequence shown here is derived from an EMBL/GenBank/DDBJ whole genome shotgun (WGS) entry which is preliminary data.</text>
</comment>
<organism evidence="4 5">
    <name type="scientific">Prymnesium parvum</name>
    <name type="common">Toxic golden alga</name>
    <dbReference type="NCBI Taxonomy" id="97485"/>
    <lineage>
        <taxon>Eukaryota</taxon>
        <taxon>Haptista</taxon>
        <taxon>Haptophyta</taxon>
        <taxon>Prymnesiophyceae</taxon>
        <taxon>Prymnesiales</taxon>
        <taxon>Prymnesiaceae</taxon>
        <taxon>Prymnesium</taxon>
    </lineage>
</organism>
<dbReference type="SUPFAM" id="SSF55874">
    <property type="entry name" value="ATPase domain of HSP90 chaperone/DNA topoisomerase II/histidine kinase"/>
    <property type="match status" value="1"/>
</dbReference>
<evidence type="ECO:0000259" key="3">
    <source>
        <dbReference type="PROSITE" id="PS50109"/>
    </source>
</evidence>
<proteinExistence type="predicted"/>
<dbReference type="Gene3D" id="3.30.565.10">
    <property type="entry name" value="Histidine kinase-like ATPase, C-terminal domain"/>
    <property type="match status" value="1"/>
</dbReference>
<feature type="transmembrane region" description="Helical" evidence="1">
    <location>
        <begin position="147"/>
        <end position="169"/>
    </location>
</feature>
<dbReference type="PROSITE" id="PS50109">
    <property type="entry name" value="HIS_KIN"/>
    <property type="match status" value="1"/>
</dbReference>
<keyword evidence="1" id="KW-0812">Transmembrane</keyword>
<dbReference type="Proteomes" id="UP001515480">
    <property type="component" value="Unassembled WGS sequence"/>
</dbReference>
<feature type="transmembrane region" description="Helical" evidence="1">
    <location>
        <begin position="94"/>
        <end position="117"/>
    </location>
</feature>
<keyword evidence="1" id="KW-1133">Transmembrane helix</keyword>
<feature type="signal peptide" evidence="2">
    <location>
        <begin position="1"/>
        <end position="30"/>
    </location>
</feature>
<dbReference type="GO" id="GO:0000155">
    <property type="term" value="F:phosphorelay sensor kinase activity"/>
    <property type="evidence" value="ECO:0007669"/>
    <property type="project" value="TreeGrafter"/>
</dbReference>
<sequence>MCVPLSRSAVIHTCCGSILCLFSLVAACAGAPLPRCVIPPIAIVISLFKHSYGKFSQDFISLLLLLISFGPYMELLELRQQANAHSRSSHTYTLLWTDMTLFYMAAVTLLPCFSLWWGVPPHHFLEVLAFKAPAAFFFSHESVVPPWALAHLTVLRALLLLVLASSVFFQMQRAAQAVLEVERAQDRYLGALAHTRCTPLDAMRAATSQLRELVPSASSDACAYHAHEVLNGMEAALQLLDIQRRRAIDVSRLKRGELLQPDIQPVDVRVLVYSKLRRIVHSIHQTRSVKVVYRVSDDIAPAVHTDGLWILIVLYNFIANAFDATSSGQISVHVLLASGMMRVVVSDSGDSVFPDEMWKSTKALSSLSTTRLWMNHAHHLVGSLGGRMGLQPNASTGGSTFWADVPYEPALPPEARPCSYDGLFPSAGAVLFADYTAASFSSRRGARQMKRLRCSR</sequence>
<evidence type="ECO:0000256" key="2">
    <source>
        <dbReference type="SAM" id="SignalP"/>
    </source>
</evidence>
<dbReference type="PANTHER" id="PTHR45569">
    <property type="entry name" value="SENSOR PROTEIN KDPD"/>
    <property type="match status" value="1"/>
</dbReference>
<accession>A0AB34IIX5</accession>
<evidence type="ECO:0000256" key="1">
    <source>
        <dbReference type="SAM" id="Phobius"/>
    </source>
</evidence>
<dbReference type="EMBL" id="JBGBPQ010000026">
    <property type="protein sequence ID" value="KAL1498851.1"/>
    <property type="molecule type" value="Genomic_DNA"/>
</dbReference>
<feature type="chain" id="PRO_5044298749" description="Histidine kinase domain-containing protein" evidence="2">
    <location>
        <begin position="31"/>
        <end position="456"/>
    </location>
</feature>
<name>A0AB34IIX5_PRYPA</name>
<evidence type="ECO:0000313" key="5">
    <source>
        <dbReference type="Proteomes" id="UP001515480"/>
    </source>
</evidence>
<dbReference type="InterPro" id="IPR005467">
    <property type="entry name" value="His_kinase_dom"/>
</dbReference>
<dbReference type="GO" id="GO:0005886">
    <property type="term" value="C:plasma membrane"/>
    <property type="evidence" value="ECO:0007669"/>
    <property type="project" value="TreeGrafter"/>
</dbReference>
<feature type="transmembrane region" description="Helical" evidence="1">
    <location>
        <begin position="54"/>
        <end position="73"/>
    </location>
</feature>
<keyword evidence="2" id="KW-0732">Signal</keyword>
<reference evidence="4 5" key="1">
    <citation type="journal article" date="2024" name="Science">
        <title>Giant polyketide synthase enzymes in the biosynthesis of giant marine polyether toxins.</title>
        <authorList>
            <person name="Fallon T.R."/>
            <person name="Shende V.V."/>
            <person name="Wierzbicki I.H."/>
            <person name="Pendleton A.L."/>
            <person name="Watervoot N.F."/>
            <person name="Auber R.P."/>
            <person name="Gonzalez D.J."/>
            <person name="Wisecaver J.H."/>
            <person name="Moore B.S."/>
        </authorList>
    </citation>
    <scope>NUCLEOTIDE SEQUENCE [LARGE SCALE GENOMIC DNA]</scope>
    <source>
        <strain evidence="4 5">12B1</strain>
    </source>
</reference>
<protein>
    <recommendedName>
        <fullName evidence="3">Histidine kinase domain-containing protein</fullName>
    </recommendedName>
</protein>
<dbReference type="PROSITE" id="PS51257">
    <property type="entry name" value="PROKAR_LIPOPROTEIN"/>
    <property type="match status" value="1"/>
</dbReference>
<dbReference type="InterPro" id="IPR052023">
    <property type="entry name" value="Histidine_kinase_KdpD"/>
</dbReference>
<dbReference type="PANTHER" id="PTHR45569:SF1">
    <property type="entry name" value="SENSOR PROTEIN KDPD"/>
    <property type="match status" value="1"/>
</dbReference>
<dbReference type="AlphaFoldDB" id="A0AB34IIX5"/>
<feature type="domain" description="Histidine kinase" evidence="3">
    <location>
        <begin position="191"/>
        <end position="409"/>
    </location>
</feature>
<gene>
    <name evidence="4" type="ORF">AB1Y20_013377</name>
</gene>